<reference evidence="1" key="1">
    <citation type="submission" date="2014-11" db="EMBL/GenBank/DDBJ databases">
        <authorList>
            <person name="Amaro Gonzalez C."/>
        </authorList>
    </citation>
    <scope>NUCLEOTIDE SEQUENCE</scope>
</reference>
<proteinExistence type="predicted"/>
<organism evidence="1">
    <name type="scientific">Anguilla anguilla</name>
    <name type="common">European freshwater eel</name>
    <name type="synonym">Muraena anguilla</name>
    <dbReference type="NCBI Taxonomy" id="7936"/>
    <lineage>
        <taxon>Eukaryota</taxon>
        <taxon>Metazoa</taxon>
        <taxon>Chordata</taxon>
        <taxon>Craniata</taxon>
        <taxon>Vertebrata</taxon>
        <taxon>Euteleostomi</taxon>
        <taxon>Actinopterygii</taxon>
        <taxon>Neopterygii</taxon>
        <taxon>Teleostei</taxon>
        <taxon>Anguilliformes</taxon>
        <taxon>Anguillidae</taxon>
        <taxon>Anguilla</taxon>
    </lineage>
</organism>
<name>A0A0E9TXC6_ANGAN</name>
<reference evidence="1" key="2">
    <citation type="journal article" date="2015" name="Fish Shellfish Immunol.">
        <title>Early steps in the European eel (Anguilla anguilla)-Vibrio vulnificus interaction in the gills: Role of the RtxA13 toxin.</title>
        <authorList>
            <person name="Callol A."/>
            <person name="Pajuelo D."/>
            <person name="Ebbesson L."/>
            <person name="Teles M."/>
            <person name="MacKenzie S."/>
            <person name="Amaro C."/>
        </authorList>
    </citation>
    <scope>NUCLEOTIDE SEQUENCE</scope>
</reference>
<accession>A0A0E9TXC6</accession>
<dbReference type="AlphaFoldDB" id="A0A0E9TXC6"/>
<sequence length="28" mass="2819">MGLSVNLLPLVGPLGGAEVSRQSTVPKV</sequence>
<protein>
    <submittedName>
        <fullName evidence="1">Uncharacterized protein</fullName>
    </submittedName>
</protein>
<evidence type="ECO:0000313" key="1">
    <source>
        <dbReference type="EMBL" id="JAH57580.1"/>
    </source>
</evidence>
<dbReference type="EMBL" id="GBXM01050997">
    <property type="protein sequence ID" value="JAH57580.1"/>
    <property type="molecule type" value="Transcribed_RNA"/>
</dbReference>